<organism evidence="2 3">
    <name type="scientific">Tissierella carlieri</name>
    <dbReference type="NCBI Taxonomy" id="689904"/>
    <lineage>
        <taxon>Bacteria</taxon>
        <taxon>Bacillati</taxon>
        <taxon>Bacillota</taxon>
        <taxon>Tissierellia</taxon>
        <taxon>Tissierellales</taxon>
        <taxon>Tissierellaceae</taxon>
        <taxon>Tissierella</taxon>
    </lineage>
</organism>
<gene>
    <name evidence="2" type="ORF">NE686_08455</name>
</gene>
<dbReference type="EMBL" id="JANGAC010000005">
    <property type="protein sequence ID" value="MCQ4923111.1"/>
    <property type="molecule type" value="Genomic_DNA"/>
</dbReference>
<dbReference type="Gene3D" id="2.30.40.10">
    <property type="entry name" value="Urease, subunit C, domain 1"/>
    <property type="match status" value="1"/>
</dbReference>
<dbReference type="Gene3D" id="3.20.20.140">
    <property type="entry name" value="Metal-dependent hydrolases"/>
    <property type="match status" value="1"/>
</dbReference>
<dbReference type="SUPFAM" id="SSF51338">
    <property type="entry name" value="Composite domain of metallo-dependent hydrolases"/>
    <property type="match status" value="1"/>
</dbReference>
<evidence type="ECO:0000313" key="2">
    <source>
        <dbReference type="EMBL" id="MCQ4923111.1"/>
    </source>
</evidence>
<dbReference type="PANTHER" id="PTHR22642">
    <property type="entry name" value="IMIDAZOLONEPROPIONASE"/>
    <property type="match status" value="1"/>
</dbReference>
<dbReference type="Pfam" id="PF07969">
    <property type="entry name" value="Amidohydro_3"/>
    <property type="match status" value="1"/>
</dbReference>
<dbReference type="InterPro" id="IPR032466">
    <property type="entry name" value="Metal_Hydrolase"/>
</dbReference>
<dbReference type="InterPro" id="IPR013108">
    <property type="entry name" value="Amidohydro_3"/>
</dbReference>
<feature type="domain" description="Amidohydrolase 3" evidence="1">
    <location>
        <begin position="49"/>
        <end position="539"/>
    </location>
</feature>
<dbReference type="Gene3D" id="3.10.310.70">
    <property type="match status" value="1"/>
</dbReference>
<sequence length="542" mass="60949">MDLILINGKIYTMDEERNMFEAIAVKDDIIQKVGKTQEIISLKTDNTIVYDLKGKVVVPGFNDSHMHLLSYGHSLKRIDLVGTNSIDDISNRIRRAIEEKCIEKGEWINGRGWNQDYFRGEKRFPTRYDLDNISLNHPILIGRACGHVVVVNSKALELLNITKDTPQVNGGHFDLDEKGEPLGIFRENAVGLVYGNLPSPTIEEIKDMMVDAIRDMNRCGITSVGTDDLGAFSDGDYEKVILAYQELKEENKLKMRIYEQCLIPDIDELEGFIEKGYRTSWGDKFFKIGPLKLLIDGSLGARTAALVEPYSDDTNTKGITTISQKELDAIVDLANSNNMQTAIHGIGDKAMYMAFESMEKALSKNPKEDHRHGIVHCQITDENLLERFSELKAIAYIQPIFLDYDWKIVNDRVGEEREKTSYNWKSMVDRNIPIACGSDSPVETFNVLKGIYEAVTRKDLDGNPAGGWLPNQKLTVEEAVYGYTVGGAYVSFEENIKGSLEEGKLADMVILSKDIFNIEEDSIKDVDVVATIFGGEIVFENK</sequence>
<name>A0ABT1S9G2_9FIRM</name>
<proteinExistence type="predicted"/>
<dbReference type="Proteomes" id="UP001524478">
    <property type="component" value="Unassembled WGS sequence"/>
</dbReference>
<evidence type="ECO:0000313" key="3">
    <source>
        <dbReference type="Proteomes" id="UP001524478"/>
    </source>
</evidence>
<accession>A0ABT1S9G2</accession>
<dbReference type="InterPro" id="IPR033932">
    <property type="entry name" value="YtcJ-like"/>
</dbReference>
<keyword evidence="3" id="KW-1185">Reference proteome</keyword>
<evidence type="ECO:0000259" key="1">
    <source>
        <dbReference type="Pfam" id="PF07969"/>
    </source>
</evidence>
<protein>
    <submittedName>
        <fullName evidence="2">Amidohydrolase</fullName>
    </submittedName>
</protein>
<comment type="caution">
    <text evidence="2">The sequence shown here is derived from an EMBL/GenBank/DDBJ whole genome shotgun (WGS) entry which is preliminary data.</text>
</comment>
<reference evidence="2 3" key="1">
    <citation type="submission" date="2022-06" db="EMBL/GenBank/DDBJ databases">
        <title>Isolation of gut microbiota from human fecal samples.</title>
        <authorList>
            <person name="Pamer E.G."/>
            <person name="Barat B."/>
            <person name="Waligurski E."/>
            <person name="Medina S."/>
            <person name="Paddock L."/>
            <person name="Mostad J."/>
        </authorList>
    </citation>
    <scope>NUCLEOTIDE SEQUENCE [LARGE SCALE GENOMIC DNA]</scope>
    <source>
        <strain evidence="2 3">DFI.7.95</strain>
    </source>
</reference>
<dbReference type="SUPFAM" id="SSF51556">
    <property type="entry name" value="Metallo-dependent hydrolases"/>
    <property type="match status" value="1"/>
</dbReference>
<dbReference type="PANTHER" id="PTHR22642:SF2">
    <property type="entry name" value="PROTEIN LONG AFTER FAR-RED 3"/>
    <property type="match status" value="1"/>
</dbReference>
<dbReference type="RefSeq" id="WP_256311157.1">
    <property type="nucleotide sequence ID" value="NZ_JANGAC010000005.1"/>
</dbReference>
<dbReference type="InterPro" id="IPR011059">
    <property type="entry name" value="Metal-dep_hydrolase_composite"/>
</dbReference>
<dbReference type="CDD" id="cd01300">
    <property type="entry name" value="YtcJ_like"/>
    <property type="match status" value="1"/>
</dbReference>